<dbReference type="Proteomes" id="UP000683000">
    <property type="component" value="Unassembled WGS sequence"/>
</dbReference>
<keyword evidence="3" id="KW-1185">Reference proteome</keyword>
<dbReference type="EMBL" id="JAGFBS010000047">
    <property type="protein sequence ID" value="KAG6370615.1"/>
    <property type="molecule type" value="Genomic_DNA"/>
</dbReference>
<evidence type="ECO:0000313" key="2">
    <source>
        <dbReference type="EMBL" id="KAG6370615.1"/>
    </source>
</evidence>
<dbReference type="AlphaFoldDB" id="A0A8I2YEY0"/>
<protein>
    <submittedName>
        <fullName evidence="2">Uncharacterized protein</fullName>
    </submittedName>
</protein>
<accession>A0A8I2YEY0</accession>
<name>A0A8I2YEY0_9AGAM</name>
<comment type="caution">
    <text evidence="2">The sequence shown here is derived from an EMBL/GenBank/DDBJ whole genome shotgun (WGS) entry which is preliminary data.</text>
</comment>
<evidence type="ECO:0000313" key="3">
    <source>
        <dbReference type="Proteomes" id="UP000683000"/>
    </source>
</evidence>
<organism evidence="2 3">
    <name type="scientific">Boletus reticuloceps</name>
    <dbReference type="NCBI Taxonomy" id="495285"/>
    <lineage>
        <taxon>Eukaryota</taxon>
        <taxon>Fungi</taxon>
        <taxon>Dikarya</taxon>
        <taxon>Basidiomycota</taxon>
        <taxon>Agaricomycotina</taxon>
        <taxon>Agaricomycetes</taxon>
        <taxon>Agaricomycetidae</taxon>
        <taxon>Boletales</taxon>
        <taxon>Boletineae</taxon>
        <taxon>Boletaceae</taxon>
        <taxon>Boletoideae</taxon>
        <taxon>Boletus</taxon>
    </lineage>
</organism>
<keyword evidence="1" id="KW-0812">Transmembrane</keyword>
<feature type="transmembrane region" description="Helical" evidence="1">
    <location>
        <begin position="37"/>
        <end position="57"/>
    </location>
</feature>
<reference evidence="2" key="1">
    <citation type="submission" date="2021-03" db="EMBL/GenBank/DDBJ databases">
        <title>Evolutionary innovations through gain and loss of genes in the ectomycorrhizal Boletales.</title>
        <authorList>
            <person name="Wu G."/>
            <person name="Miyauchi S."/>
            <person name="Morin E."/>
            <person name="Yang Z.-L."/>
            <person name="Xu J."/>
            <person name="Martin F.M."/>
        </authorList>
    </citation>
    <scope>NUCLEOTIDE SEQUENCE</scope>
    <source>
        <strain evidence="2">BR01</strain>
    </source>
</reference>
<evidence type="ECO:0000256" key="1">
    <source>
        <dbReference type="SAM" id="Phobius"/>
    </source>
</evidence>
<proteinExistence type="predicted"/>
<sequence>MEIESLLAQVNLLLDQYNPCKYCTYDIIHKNPISFKVVFALGASLVLLILAFLLVGIPSKYAHPHSSINGVSVLETLWIAAHSRTIRDHMADIEEPSLDNLRKAGMFTIRLGDVYASRSLVSESEAFLE</sequence>
<gene>
    <name evidence="2" type="ORF">JVT61DRAFT_11239</name>
</gene>
<dbReference type="OrthoDB" id="2687954at2759"/>
<keyword evidence="1" id="KW-1133">Transmembrane helix</keyword>
<keyword evidence="1" id="KW-0472">Membrane</keyword>